<name>A0AAE0G3U7_9CHLO</name>
<feature type="region of interest" description="Disordered" evidence="1">
    <location>
        <begin position="1152"/>
        <end position="1217"/>
    </location>
</feature>
<feature type="domain" description="Cyclic nucleotide-binding" evidence="2">
    <location>
        <begin position="279"/>
        <end position="401"/>
    </location>
</feature>
<protein>
    <recommendedName>
        <fullName evidence="2">Cyclic nucleotide-binding domain-containing protein</fullName>
    </recommendedName>
</protein>
<sequence>MGLRLGHSCWGSDHGTVDEAPPQGTVDGALLREVVRVGRWNLDPEELLGEAAVERAARTVGLLGSESGQLECPEGLDTQCGTHGEKLSPAIRQRVAIARVLARNTPVVLLDQPFSRQDANYLHELCDNICSLTFSPSMLFEWTEAKRRTSEATILGEESSACMTVEEHCMNAEDSWEAVAGYSSALANRDTRRTWNPEKDGNRLPATVLAVVRDVVHLEKFDEIAYMERGRLLEFGPPSRLLNSNGALARYLQKYNAISFNLDGTASISTKGLRHACWPLWDLEKDMLQIVGDHFVTHRVKADEDLFTEGDSCSHFYIVAKGNCQQTYYATLQGEWPAEDRAYAHSVMGAGDALCEAALVSGLSSELDDGDDYDDCLPASAAALTDIIALALPVEEFEKLLATHTQMNVRVTAMVREVDFMRMPLILWRSAWLLAAVCESDVKLLGRHLQVLIVEAGKIMCSKGDPLDSFLMVVKGQVLIHVPENATQKVGGASKTRLLGPEDCIGLSCFTEGQKQHTQQVMSASAVEDSVLLVADASLISAWKYWTERDSDDSCSDACISRMARWMDPACVAEALQECIYFRNLSKETLGQLSYMWHPRAYDSVYLPRVHSGGFLVAYGEVKLTLQDNEGQFSVRTVGEGEFFCLDVLFGCRSHAQVLRVEIEERAVLLHCSSKRLQAAVTGAEFVGLLALVKQVSDMTAPESLSQTLDSQHLTSRDLAALCAAAYPRAKVTGTEDTLSVEDAGSPIGWLIIRGTVHSFEGEGQEEDVAGETGCAMIPAQAQAWMVPEAVYEQDELFRPKLDVAQTPEGTPWPRQGRSVFFHGSALQVTSQWCIVCPLLFDHISQKARENGVKLEQEFSYYDERRVLKLEELRGLMNQTWVMSQELGFHQKVDVRGRWLRALMFIRLVRRMGDLKNFLEQPLLSEGIWQDSLEALINKADFKEIELQKLQSIRHDRMVHLEQIRHRWTSVGLPLDAKNGPLGDDDLSWQRIQQLETVIHDRQANAREMCAVLGRELVSIVEHVELSGRPGFGKDEMMTIAAGGDLVALGILEERMARAREYMQPEADRVAHELSEIIREMDIPSIYKQSEVDDLRAGEWEMDTLLAAERRLRQLTCLRNVNFQPDDRLASQVKQMEVENGDLREQLRQMRAALEQQSQPAQPEVKPTEPPISTPEQKAEPKAEAEPPPSPPVAKKSFLVRGGGVKTKHNQVSFIKS</sequence>
<keyword evidence="4" id="KW-1185">Reference proteome</keyword>
<reference evidence="3 4" key="1">
    <citation type="journal article" date="2015" name="Genome Biol. Evol.">
        <title>Comparative Genomics of a Bacterivorous Green Alga Reveals Evolutionary Causalities and Consequences of Phago-Mixotrophic Mode of Nutrition.</title>
        <authorList>
            <person name="Burns J.A."/>
            <person name="Paasch A."/>
            <person name="Narechania A."/>
            <person name="Kim E."/>
        </authorList>
    </citation>
    <scope>NUCLEOTIDE SEQUENCE [LARGE SCALE GENOMIC DNA]</scope>
    <source>
        <strain evidence="3 4">PLY_AMNH</strain>
    </source>
</reference>
<dbReference type="GO" id="GO:0005829">
    <property type="term" value="C:cytosol"/>
    <property type="evidence" value="ECO:0007669"/>
    <property type="project" value="TreeGrafter"/>
</dbReference>
<dbReference type="Proteomes" id="UP001190700">
    <property type="component" value="Unassembled WGS sequence"/>
</dbReference>
<organism evidence="3 4">
    <name type="scientific">Cymbomonas tetramitiformis</name>
    <dbReference type="NCBI Taxonomy" id="36881"/>
    <lineage>
        <taxon>Eukaryota</taxon>
        <taxon>Viridiplantae</taxon>
        <taxon>Chlorophyta</taxon>
        <taxon>Pyramimonadophyceae</taxon>
        <taxon>Pyramimonadales</taxon>
        <taxon>Pyramimonadaceae</taxon>
        <taxon>Cymbomonas</taxon>
    </lineage>
</organism>
<dbReference type="InterPro" id="IPR014710">
    <property type="entry name" value="RmlC-like_jellyroll"/>
</dbReference>
<dbReference type="PANTHER" id="PTHR24567:SF74">
    <property type="entry name" value="HTH-TYPE TRANSCRIPTIONAL REGULATOR ARCR"/>
    <property type="match status" value="1"/>
</dbReference>
<accession>A0AAE0G3U7</accession>
<dbReference type="SUPFAM" id="SSF51206">
    <property type="entry name" value="cAMP-binding domain-like"/>
    <property type="match status" value="2"/>
</dbReference>
<dbReference type="InterPro" id="IPR027417">
    <property type="entry name" value="P-loop_NTPase"/>
</dbReference>
<feature type="domain" description="Cyclic nucleotide-binding" evidence="2">
    <location>
        <begin position="433"/>
        <end position="506"/>
    </location>
</feature>
<dbReference type="SMART" id="SM00100">
    <property type="entry name" value="cNMP"/>
    <property type="match status" value="2"/>
</dbReference>
<dbReference type="GO" id="GO:0003700">
    <property type="term" value="F:DNA-binding transcription factor activity"/>
    <property type="evidence" value="ECO:0007669"/>
    <property type="project" value="TreeGrafter"/>
</dbReference>
<dbReference type="EMBL" id="LGRX02009994">
    <property type="protein sequence ID" value="KAK3271120.1"/>
    <property type="molecule type" value="Genomic_DNA"/>
</dbReference>
<dbReference type="CDD" id="cd00038">
    <property type="entry name" value="CAP_ED"/>
    <property type="match status" value="2"/>
</dbReference>
<dbReference type="Gene3D" id="3.40.50.300">
    <property type="entry name" value="P-loop containing nucleotide triphosphate hydrolases"/>
    <property type="match status" value="1"/>
</dbReference>
<dbReference type="Pfam" id="PF00027">
    <property type="entry name" value="cNMP_binding"/>
    <property type="match status" value="1"/>
</dbReference>
<gene>
    <name evidence="3" type="ORF">CYMTET_20511</name>
</gene>
<evidence type="ECO:0000259" key="2">
    <source>
        <dbReference type="PROSITE" id="PS50042"/>
    </source>
</evidence>
<dbReference type="InterPro" id="IPR050397">
    <property type="entry name" value="Env_Response_Regulators"/>
</dbReference>
<dbReference type="InterPro" id="IPR018490">
    <property type="entry name" value="cNMP-bd_dom_sf"/>
</dbReference>
<evidence type="ECO:0000256" key="1">
    <source>
        <dbReference type="SAM" id="MobiDB-lite"/>
    </source>
</evidence>
<dbReference type="Gene3D" id="2.60.120.10">
    <property type="entry name" value="Jelly Rolls"/>
    <property type="match status" value="2"/>
</dbReference>
<dbReference type="AlphaFoldDB" id="A0AAE0G3U7"/>
<dbReference type="PANTHER" id="PTHR24567">
    <property type="entry name" value="CRP FAMILY TRANSCRIPTIONAL REGULATORY PROTEIN"/>
    <property type="match status" value="1"/>
</dbReference>
<dbReference type="SUPFAM" id="SSF52540">
    <property type="entry name" value="P-loop containing nucleoside triphosphate hydrolases"/>
    <property type="match status" value="1"/>
</dbReference>
<dbReference type="InterPro" id="IPR000595">
    <property type="entry name" value="cNMP-bd_dom"/>
</dbReference>
<dbReference type="PROSITE" id="PS50042">
    <property type="entry name" value="CNMP_BINDING_3"/>
    <property type="match status" value="2"/>
</dbReference>
<comment type="caution">
    <text evidence="3">The sequence shown here is derived from an EMBL/GenBank/DDBJ whole genome shotgun (WGS) entry which is preliminary data.</text>
</comment>
<proteinExistence type="predicted"/>
<evidence type="ECO:0000313" key="3">
    <source>
        <dbReference type="EMBL" id="KAK3271120.1"/>
    </source>
</evidence>
<evidence type="ECO:0000313" key="4">
    <source>
        <dbReference type="Proteomes" id="UP001190700"/>
    </source>
</evidence>